<dbReference type="AlphaFoldDB" id="A0A3P7PXA1"/>
<evidence type="ECO:0000256" key="2">
    <source>
        <dbReference type="ARBA" id="ARBA00022475"/>
    </source>
</evidence>
<gene>
    <name evidence="7" type="ORF">PATL70BA_2402</name>
</gene>
<comment type="subcellular location">
    <subcellularLocation>
        <location evidence="1">Cell membrane</location>
        <topology evidence="1">Multi-pass membrane protein</topology>
    </subcellularLocation>
</comment>
<dbReference type="InterPro" id="IPR001851">
    <property type="entry name" value="ABC_transp_permease"/>
</dbReference>
<feature type="transmembrane region" description="Helical" evidence="6">
    <location>
        <begin position="293"/>
        <end position="313"/>
    </location>
</feature>
<keyword evidence="5 6" id="KW-0472">Membrane</keyword>
<dbReference type="GO" id="GO:0005886">
    <property type="term" value="C:plasma membrane"/>
    <property type="evidence" value="ECO:0007669"/>
    <property type="project" value="UniProtKB-SubCell"/>
</dbReference>
<evidence type="ECO:0000256" key="1">
    <source>
        <dbReference type="ARBA" id="ARBA00004651"/>
    </source>
</evidence>
<keyword evidence="2" id="KW-1003">Cell membrane</keyword>
<feature type="transmembrane region" description="Helical" evidence="6">
    <location>
        <begin position="248"/>
        <end position="281"/>
    </location>
</feature>
<evidence type="ECO:0000313" key="8">
    <source>
        <dbReference type="Proteomes" id="UP000279029"/>
    </source>
</evidence>
<feature type="transmembrane region" description="Helical" evidence="6">
    <location>
        <begin position="122"/>
        <end position="141"/>
    </location>
</feature>
<dbReference type="GO" id="GO:0022857">
    <property type="term" value="F:transmembrane transporter activity"/>
    <property type="evidence" value="ECO:0007669"/>
    <property type="project" value="InterPro"/>
</dbReference>
<dbReference type="KEGG" id="cbar:PATL70BA_2402"/>
<evidence type="ECO:0000256" key="6">
    <source>
        <dbReference type="SAM" id="Phobius"/>
    </source>
</evidence>
<keyword evidence="8" id="KW-1185">Reference proteome</keyword>
<organism evidence="7 8">
    <name type="scientific">Petrocella atlantisensis</name>
    <dbReference type="NCBI Taxonomy" id="2173034"/>
    <lineage>
        <taxon>Bacteria</taxon>
        <taxon>Bacillati</taxon>
        <taxon>Bacillota</taxon>
        <taxon>Clostridia</taxon>
        <taxon>Lachnospirales</taxon>
        <taxon>Vallitaleaceae</taxon>
        <taxon>Petrocella</taxon>
    </lineage>
</organism>
<evidence type="ECO:0000313" key="7">
    <source>
        <dbReference type="EMBL" id="VDN48297.1"/>
    </source>
</evidence>
<feature type="transmembrane region" description="Helical" evidence="6">
    <location>
        <begin position="51"/>
        <end position="72"/>
    </location>
</feature>
<dbReference type="CDD" id="cd06579">
    <property type="entry name" value="TM_PBP1_transp_AraH_like"/>
    <property type="match status" value="1"/>
</dbReference>
<feature type="transmembrane region" description="Helical" evidence="6">
    <location>
        <begin position="214"/>
        <end position="236"/>
    </location>
</feature>
<keyword evidence="3 6" id="KW-0812">Transmembrane</keyword>
<dbReference type="OrthoDB" id="1956858at2"/>
<dbReference type="EMBL" id="LR130778">
    <property type="protein sequence ID" value="VDN48297.1"/>
    <property type="molecule type" value="Genomic_DNA"/>
</dbReference>
<name>A0A3P7PXA1_9FIRM</name>
<dbReference type="Pfam" id="PF02653">
    <property type="entry name" value="BPD_transp_2"/>
    <property type="match status" value="1"/>
</dbReference>
<protein>
    <recommendedName>
        <fullName evidence="9">ABC transporter permease</fullName>
    </recommendedName>
</protein>
<evidence type="ECO:0008006" key="9">
    <source>
        <dbReference type="Google" id="ProtNLM"/>
    </source>
</evidence>
<dbReference type="RefSeq" id="WP_125137446.1">
    <property type="nucleotide sequence ID" value="NZ_LR130778.1"/>
</dbReference>
<evidence type="ECO:0000256" key="5">
    <source>
        <dbReference type="ARBA" id="ARBA00023136"/>
    </source>
</evidence>
<feature type="transmembrane region" description="Helical" evidence="6">
    <location>
        <begin position="12"/>
        <end position="31"/>
    </location>
</feature>
<reference evidence="7 8" key="1">
    <citation type="submission" date="2018-09" db="EMBL/GenBank/DDBJ databases">
        <authorList>
            <person name="Postec A."/>
        </authorList>
    </citation>
    <scope>NUCLEOTIDE SEQUENCE [LARGE SCALE GENOMIC DNA]</scope>
    <source>
        <strain evidence="7">70B-A</strain>
    </source>
</reference>
<accession>A0A3P7PXA1</accession>
<keyword evidence="4 6" id="KW-1133">Transmembrane helix</keyword>
<dbReference type="PANTHER" id="PTHR32196">
    <property type="entry name" value="ABC TRANSPORTER PERMEASE PROTEIN YPHD-RELATED-RELATED"/>
    <property type="match status" value="1"/>
</dbReference>
<dbReference type="Proteomes" id="UP000279029">
    <property type="component" value="Chromosome"/>
</dbReference>
<proteinExistence type="predicted"/>
<feature type="transmembrane region" description="Helical" evidence="6">
    <location>
        <begin position="93"/>
        <end position="116"/>
    </location>
</feature>
<feature type="transmembrane region" description="Helical" evidence="6">
    <location>
        <begin position="162"/>
        <end position="183"/>
    </location>
</feature>
<sequence length="322" mass="34627">MDKMNIKKILSVIMNQRAVLAIVLTLIVLAFNSTNFFTIYNMKTMLTTSSIYLIIGFGATIVLVAGGVDLSIGFNMSVSGVLAVYLMNNNVPISLAVLCALIFGGIVGAINGYIVVYHKTEPFIITLGMGISLLGLGRLITNARPIVAENKAFLNISNGMIFGERLNLIYFTVIMFAIVHYILRYTSFGRNLYAIGGDYEVAEYSGINVRANKFYAFVLSGVIAALGGVLLASKFGTGNANYGLTTGFVIYSAVVVGGTSFAGGIGSVPRSAIGLIFVYGVLQNAMNMLRVNSYTQMVMTGIIIATVIALDSYSRKRIREKV</sequence>
<evidence type="ECO:0000256" key="3">
    <source>
        <dbReference type="ARBA" id="ARBA00022692"/>
    </source>
</evidence>
<evidence type="ECO:0000256" key="4">
    <source>
        <dbReference type="ARBA" id="ARBA00022989"/>
    </source>
</evidence>